<keyword evidence="2 7" id="KW-0812">Transmembrane</keyword>
<comment type="subcellular location">
    <subcellularLocation>
        <location evidence="1">Membrane</location>
        <topology evidence="1">Multi-pass membrane protein</topology>
    </subcellularLocation>
</comment>
<feature type="transmembrane region" description="Helical" evidence="7">
    <location>
        <begin position="77"/>
        <end position="101"/>
    </location>
</feature>
<keyword evidence="4 7" id="KW-0472">Membrane</keyword>
<dbReference type="VEuPathDB" id="FungiDB:sscle_11g085260"/>
<feature type="transmembrane region" description="Helical" evidence="7">
    <location>
        <begin position="48"/>
        <end position="65"/>
    </location>
</feature>
<feature type="transmembrane region" description="Helical" evidence="7">
    <location>
        <begin position="20"/>
        <end position="41"/>
    </location>
</feature>
<dbReference type="EMBL" id="CP017824">
    <property type="protein sequence ID" value="APA13756.1"/>
    <property type="molecule type" value="Genomic_DNA"/>
</dbReference>
<dbReference type="PANTHER" id="PTHR33048">
    <property type="entry name" value="PTH11-LIKE INTEGRAL MEMBRANE PROTEIN (AFU_ORTHOLOGUE AFUA_5G11245)"/>
    <property type="match status" value="1"/>
</dbReference>
<evidence type="ECO:0000256" key="6">
    <source>
        <dbReference type="SAM" id="MobiDB-lite"/>
    </source>
</evidence>
<feature type="domain" description="Rhodopsin" evidence="8">
    <location>
        <begin position="39"/>
        <end position="255"/>
    </location>
</feature>
<feature type="compositionally biased region" description="Basic and acidic residues" evidence="6">
    <location>
        <begin position="322"/>
        <end position="331"/>
    </location>
</feature>
<accession>A0A1D9QFM5</accession>
<dbReference type="Proteomes" id="UP000177798">
    <property type="component" value="Chromosome 11"/>
</dbReference>
<evidence type="ECO:0000313" key="10">
    <source>
        <dbReference type="Proteomes" id="UP000177798"/>
    </source>
</evidence>
<evidence type="ECO:0000256" key="4">
    <source>
        <dbReference type="ARBA" id="ARBA00023136"/>
    </source>
</evidence>
<feature type="compositionally biased region" description="Polar residues" evidence="6">
    <location>
        <begin position="278"/>
        <end position="293"/>
    </location>
</feature>
<proteinExistence type="inferred from homology"/>
<dbReference type="RefSeq" id="XP_001590924.1">
    <property type="nucleotide sequence ID" value="XM_001590874.1"/>
</dbReference>
<feature type="transmembrane region" description="Helical" evidence="7">
    <location>
        <begin position="239"/>
        <end position="259"/>
    </location>
</feature>
<evidence type="ECO:0000256" key="2">
    <source>
        <dbReference type="ARBA" id="ARBA00022692"/>
    </source>
</evidence>
<protein>
    <recommendedName>
        <fullName evidence="8">Rhodopsin domain-containing protein</fullName>
    </recommendedName>
</protein>
<reference evidence="10" key="1">
    <citation type="journal article" date="2017" name="Genome Biol. Evol.">
        <title>The complete genome sequence of the phytopathogenic fungus Sclerotinia sclerotiorum reveals insights into the genome architecture of broad host range pathogens.</title>
        <authorList>
            <person name="Derbyshire M."/>
            <person name="Denton-Giles M."/>
            <person name="Hegedus D."/>
            <person name="Seifbarghy S."/>
            <person name="Rollins J."/>
            <person name="van Kan J."/>
            <person name="Seidl M.F."/>
            <person name="Faino L."/>
            <person name="Mbengue M."/>
            <person name="Navaud O."/>
            <person name="Raffaele S."/>
            <person name="Hammond-Kosack K."/>
            <person name="Heard S."/>
            <person name="Oliver R."/>
        </authorList>
    </citation>
    <scope>NUCLEOTIDE SEQUENCE [LARGE SCALE GENOMIC DNA]</scope>
    <source>
        <strain evidence="10">ATCC 18683 / 1980 / Ss-1</strain>
    </source>
</reference>
<dbReference type="AlphaFoldDB" id="A0A1D9QFM5"/>
<dbReference type="GO" id="GO:0016020">
    <property type="term" value="C:membrane"/>
    <property type="evidence" value="ECO:0007669"/>
    <property type="project" value="UniProtKB-SubCell"/>
</dbReference>
<sequence length="361" mass="39441">MSFTTPIYPGVNLEANEGPLLKAVSIAFISLTVYTIVIRFLSRRYTQTTLGLDDLLILIAAHIAKSDLEHLEAYLEGLYVLAIIYLVALSMSKLSLLALYWRVFAITRDRIPILVASALNGALNGAWYVAALIVGIFLCHPIPAFWDLTVTAKCIDYSIFSTSNETFTIVFDIMLLSIPVWFIAQIKRMIGERISGISTFLLGLVVTVVATAQLWRVAIVQKMLRLNPTYAGLWATIELNLWILVASIPTFCTLLIKIWSHHADRKAGSSTSSGTSSDFSLSKTGNTGTSFQKRPSDMVTENEPVIGSGNAQGYQGSEEDIERLGRCESAEVRGSGDSGFEDGLGTRVAGVNPDSEMEVEG</sequence>
<dbReference type="InterPro" id="IPR049326">
    <property type="entry name" value="Rhodopsin_dom_fungi"/>
</dbReference>
<name>A0A1D9QFM5_SCLS1</name>
<feature type="transmembrane region" description="Helical" evidence="7">
    <location>
        <begin position="113"/>
        <end position="138"/>
    </location>
</feature>
<dbReference type="InterPro" id="IPR052337">
    <property type="entry name" value="SAT4-like"/>
</dbReference>
<organism evidence="9 10">
    <name type="scientific">Sclerotinia sclerotiorum (strain ATCC 18683 / 1980 / Ss-1)</name>
    <name type="common">White mold</name>
    <name type="synonym">Whetzelinia sclerotiorum</name>
    <dbReference type="NCBI Taxonomy" id="665079"/>
    <lineage>
        <taxon>Eukaryota</taxon>
        <taxon>Fungi</taxon>
        <taxon>Dikarya</taxon>
        <taxon>Ascomycota</taxon>
        <taxon>Pezizomycotina</taxon>
        <taxon>Leotiomycetes</taxon>
        <taxon>Helotiales</taxon>
        <taxon>Sclerotiniaceae</taxon>
        <taxon>Sclerotinia</taxon>
    </lineage>
</organism>
<feature type="transmembrane region" description="Helical" evidence="7">
    <location>
        <begin position="166"/>
        <end position="184"/>
    </location>
</feature>
<dbReference type="OrthoDB" id="3648173at2759"/>
<evidence type="ECO:0000256" key="3">
    <source>
        <dbReference type="ARBA" id="ARBA00022989"/>
    </source>
</evidence>
<evidence type="ECO:0000256" key="7">
    <source>
        <dbReference type="SAM" id="Phobius"/>
    </source>
</evidence>
<keyword evidence="3 7" id="KW-1133">Transmembrane helix</keyword>
<feature type="compositionally biased region" description="Low complexity" evidence="6">
    <location>
        <begin position="268"/>
        <end position="277"/>
    </location>
</feature>
<feature type="region of interest" description="Disordered" evidence="6">
    <location>
        <begin position="265"/>
        <end position="361"/>
    </location>
</feature>
<dbReference type="OMA" id="WFIAQIK"/>
<comment type="similarity">
    <text evidence="5">Belongs to the SAT4 family.</text>
</comment>
<dbReference type="PANTHER" id="PTHR33048:SF47">
    <property type="entry name" value="INTEGRAL MEMBRANE PROTEIN-RELATED"/>
    <property type="match status" value="1"/>
</dbReference>
<dbReference type="Pfam" id="PF20684">
    <property type="entry name" value="Fung_rhodopsin"/>
    <property type="match status" value="1"/>
</dbReference>
<gene>
    <name evidence="9" type="ORF">sscle_11g085260</name>
</gene>
<evidence type="ECO:0000256" key="1">
    <source>
        <dbReference type="ARBA" id="ARBA00004141"/>
    </source>
</evidence>
<feature type="transmembrane region" description="Helical" evidence="7">
    <location>
        <begin position="196"/>
        <end position="219"/>
    </location>
</feature>
<dbReference type="KEGG" id="ssl:SS1G_07548"/>
<evidence type="ECO:0000313" key="9">
    <source>
        <dbReference type="EMBL" id="APA13756.1"/>
    </source>
</evidence>
<evidence type="ECO:0000256" key="5">
    <source>
        <dbReference type="ARBA" id="ARBA00038359"/>
    </source>
</evidence>
<evidence type="ECO:0000259" key="8">
    <source>
        <dbReference type="Pfam" id="PF20684"/>
    </source>
</evidence>